<dbReference type="EMBL" id="AWVF01000305">
    <property type="protein sequence ID" value="ERJ91703.1"/>
    <property type="molecule type" value="Genomic_DNA"/>
</dbReference>
<evidence type="ECO:0000256" key="1">
    <source>
        <dbReference type="SAM" id="Phobius"/>
    </source>
</evidence>
<keyword evidence="1" id="KW-0812">Transmembrane</keyword>
<sequence>VWRLCTPSACRVSLDADFIFLAAVSTVVFLMQRIAFSIPHLLTVVKRFFKISAEDLFGKFVQR</sequence>
<proteinExistence type="predicted"/>
<dbReference type="AlphaFoldDB" id="U2LX70"/>
<name>U2LX70_9FIRM</name>
<evidence type="ECO:0000313" key="2">
    <source>
        <dbReference type="EMBL" id="ERJ91703.1"/>
    </source>
</evidence>
<dbReference type="Proteomes" id="UP000016662">
    <property type="component" value="Unassembled WGS sequence"/>
</dbReference>
<dbReference type="HOGENOM" id="CLU_2873211_0_0_9"/>
<feature type="non-terminal residue" evidence="2">
    <location>
        <position position="1"/>
    </location>
</feature>
<comment type="caution">
    <text evidence="2">The sequence shown here is derived from an EMBL/GenBank/DDBJ whole genome shotgun (WGS) entry which is preliminary data.</text>
</comment>
<dbReference type="STRING" id="411473.RUMCAL_02543"/>
<organism evidence="2 3">
    <name type="scientific">Ruminococcus callidus ATCC 27760</name>
    <dbReference type="NCBI Taxonomy" id="411473"/>
    <lineage>
        <taxon>Bacteria</taxon>
        <taxon>Bacillati</taxon>
        <taxon>Bacillota</taxon>
        <taxon>Clostridia</taxon>
        <taxon>Eubacteriales</taxon>
        <taxon>Oscillospiraceae</taxon>
        <taxon>Ruminococcus</taxon>
    </lineage>
</organism>
<keyword evidence="1" id="KW-1133">Transmembrane helix</keyword>
<reference evidence="2 3" key="1">
    <citation type="submission" date="2013-07" db="EMBL/GenBank/DDBJ databases">
        <authorList>
            <person name="Weinstock G."/>
            <person name="Sodergren E."/>
            <person name="Wylie T."/>
            <person name="Fulton L."/>
            <person name="Fulton R."/>
            <person name="Fronick C."/>
            <person name="O'Laughlin M."/>
            <person name="Godfrey J."/>
            <person name="Miner T."/>
            <person name="Herter B."/>
            <person name="Appelbaum E."/>
            <person name="Cordes M."/>
            <person name="Lek S."/>
            <person name="Wollam A."/>
            <person name="Pepin K.H."/>
            <person name="Palsikar V.B."/>
            <person name="Mitreva M."/>
            <person name="Wilson R.K."/>
        </authorList>
    </citation>
    <scope>NUCLEOTIDE SEQUENCE [LARGE SCALE GENOMIC DNA]</scope>
    <source>
        <strain evidence="2 3">ATCC 27760</strain>
    </source>
</reference>
<evidence type="ECO:0000313" key="3">
    <source>
        <dbReference type="Proteomes" id="UP000016662"/>
    </source>
</evidence>
<gene>
    <name evidence="2" type="ORF">RUMCAL_02543</name>
</gene>
<keyword evidence="1" id="KW-0472">Membrane</keyword>
<accession>U2LX70</accession>
<feature type="transmembrane region" description="Helical" evidence="1">
    <location>
        <begin position="18"/>
        <end position="42"/>
    </location>
</feature>
<protein>
    <submittedName>
        <fullName evidence="2">Uncharacterized protein</fullName>
    </submittedName>
</protein>
<keyword evidence="3" id="KW-1185">Reference proteome</keyword>